<name>A0ABR6LB47_9ACTN</name>
<evidence type="ECO:0000313" key="2">
    <source>
        <dbReference type="Proteomes" id="UP000530530"/>
    </source>
</evidence>
<dbReference type="EMBL" id="JACHNG010000001">
    <property type="protein sequence ID" value="MBB4779560.1"/>
    <property type="molecule type" value="Genomic_DNA"/>
</dbReference>
<evidence type="ECO:0000313" key="1">
    <source>
        <dbReference type="EMBL" id="MBB4779560.1"/>
    </source>
</evidence>
<reference evidence="1 2" key="1">
    <citation type="submission" date="2020-08" db="EMBL/GenBank/DDBJ databases">
        <title>Sequencing the genomes of 1000 actinobacteria strains.</title>
        <authorList>
            <person name="Klenk H.-P."/>
        </authorList>
    </citation>
    <scope>NUCLEOTIDE SEQUENCE [LARGE SCALE GENOMIC DNA]</scope>
    <source>
        <strain evidence="1 2">DSM 41530</strain>
    </source>
</reference>
<dbReference type="RefSeq" id="WP_262697881.1">
    <property type="nucleotide sequence ID" value="NZ_CP157809.1"/>
</dbReference>
<accession>A0ABR6LB47</accession>
<proteinExistence type="predicted"/>
<organism evidence="1 2">
    <name type="scientific">Streptomyces rapamycinicus</name>
    <dbReference type="NCBI Taxonomy" id="1226757"/>
    <lineage>
        <taxon>Bacteria</taxon>
        <taxon>Bacillati</taxon>
        <taxon>Actinomycetota</taxon>
        <taxon>Actinomycetes</taxon>
        <taxon>Kitasatosporales</taxon>
        <taxon>Streptomycetaceae</taxon>
        <taxon>Streptomyces</taxon>
        <taxon>Streptomyces violaceusniger group</taxon>
    </lineage>
</organism>
<dbReference type="Proteomes" id="UP000530530">
    <property type="component" value="Unassembled WGS sequence"/>
</dbReference>
<protein>
    <submittedName>
        <fullName evidence="1">Uncharacterized protein</fullName>
    </submittedName>
</protein>
<sequence>MTQHTQLPRIALDADHVGAAAGNMVSSAITHTEATVGKRG</sequence>
<comment type="caution">
    <text evidence="1">The sequence shown here is derived from an EMBL/GenBank/DDBJ whole genome shotgun (WGS) entry which is preliminary data.</text>
</comment>
<gene>
    <name evidence="1" type="ORF">BJY27_000521</name>
</gene>
<keyword evidence="2" id="KW-1185">Reference proteome</keyword>